<evidence type="ECO:0000313" key="1">
    <source>
        <dbReference type="EMBL" id="KAL2070199.1"/>
    </source>
</evidence>
<protein>
    <recommendedName>
        <fullName evidence="3">BTB domain-containing protein</fullName>
    </recommendedName>
</protein>
<sequence>MATESTKPDTAINALRSILPTKSLDELFTFDGGDVSIMITFQGHEVQGSVASQALVLASPVWKKFIYPPWVAIEKTTYRSKSIDFTDDDGCALLILLRLAHLQFSRIPDKVYPETLFALAVLCEKYQCLALVSPWLEKWISKVEADADDDKTGRWLYISWAFGRHDIFDSVARKCVLSFRVHNEVLRTEALEAVADPMPDKIVAEEIMTLQQIATQEIIQLISQAIDLYANSDQVQVCSSNQSSCDALVYGSLLMGLKKIGLLPIMEAFLTDVSLTELLRLLNTITFHPYPMTRTGTNRYTGGGGYVFHDAHPQCATPKFLADVAKLLDNIGSPVLECHTRHMDAARSLSALEVDILMHDTPCIRCCHTHSAMVACPANEKKRSAPDE</sequence>
<organism evidence="1 2">
    <name type="scientific">Oculimacula yallundae</name>
    <dbReference type="NCBI Taxonomy" id="86028"/>
    <lineage>
        <taxon>Eukaryota</taxon>
        <taxon>Fungi</taxon>
        <taxon>Dikarya</taxon>
        <taxon>Ascomycota</taxon>
        <taxon>Pezizomycotina</taxon>
        <taxon>Leotiomycetes</taxon>
        <taxon>Helotiales</taxon>
        <taxon>Ploettnerulaceae</taxon>
        <taxon>Oculimacula</taxon>
    </lineage>
</organism>
<name>A0ABR4CKB5_9HELO</name>
<reference evidence="1 2" key="1">
    <citation type="journal article" date="2024" name="Commun. Biol.">
        <title>Comparative genomic analysis of thermophilic fungi reveals convergent evolutionary adaptations and gene losses.</title>
        <authorList>
            <person name="Steindorff A.S."/>
            <person name="Aguilar-Pontes M.V."/>
            <person name="Robinson A.J."/>
            <person name="Andreopoulos B."/>
            <person name="LaButti K."/>
            <person name="Kuo A."/>
            <person name="Mondo S."/>
            <person name="Riley R."/>
            <person name="Otillar R."/>
            <person name="Haridas S."/>
            <person name="Lipzen A."/>
            <person name="Grimwood J."/>
            <person name="Schmutz J."/>
            <person name="Clum A."/>
            <person name="Reid I.D."/>
            <person name="Moisan M.C."/>
            <person name="Butler G."/>
            <person name="Nguyen T.T.M."/>
            <person name="Dewar K."/>
            <person name="Conant G."/>
            <person name="Drula E."/>
            <person name="Henrissat B."/>
            <person name="Hansel C."/>
            <person name="Singer S."/>
            <person name="Hutchinson M.I."/>
            <person name="de Vries R.P."/>
            <person name="Natvig D.O."/>
            <person name="Powell A.J."/>
            <person name="Tsang A."/>
            <person name="Grigoriev I.V."/>
        </authorList>
    </citation>
    <scope>NUCLEOTIDE SEQUENCE [LARGE SCALE GENOMIC DNA]</scope>
    <source>
        <strain evidence="1 2">CBS 494.80</strain>
    </source>
</reference>
<comment type="caution">
    <text evidence="1">The sequence shown here is derived from an EMBL/GenBank/DDBJ whole genome shotgun (WGS) entry which is preliminary data.</text>
</comment>
<evidence type="ECO:0000313" key="2">
    <source>
        <dbReference type="Proteomes" id="UP001595075"/>
    </source>
</evidence>
<dbReference type="Proteomes" id="UP001595075">
    <property type="component" value="Unassembled WGS sequence"/>
</dbReference>
<dbReference type="EMBL" id="JAZHXI010000006">
    <property type="protein sequence ID" value="KAL2070199.1"/>
    <property type="molecule type" value="Genomic_DNA"/>
</dbReference>
<proteinExistence type="predicted"/>
<evidence type="ECO:0008006" key="3">
    <source>
        <dbReference type="Google" id="ProtNLM"/>
    </source>
</evidence>
<accession>A0ABR4CKB5</accession>
<gene>
    <name evidence="1" type="ORF">VTL71DRAFT_13225</name>
</gene>
<keyword evidence="2" id="KW-1185">Reference proteome</keyword>